<evidence type="ECO:0000313" key="5">
    <source>
        <dbReference type="Proteomes" id="UP000812844"/>
    </source>
</evidence>
<organism evidence="4 5">
    <name type="scientific">Bifidobacterium phasiani</name>
    <dbReference type="NCBI Taxonomy" id="2834431"/>
    <lineage>
        <taxon>Bacteria</taxon>
        <taxon>Bacillati</taxon>
        <taxon>Actinomycetota</taxon>
        <taxon>Actinomycetes</taxon>
        <taxon>Bifidobacteriales</taxon>
        <taxon>Bifidobacteriaceae</taxon>
        <taxon>Bifidobacterium</taxon>
    </lineage>
</organism>
<evidence type="ECO:0000259" key="3">
    <source>
        <dbReference type="Pfam" id="PF00248"/>
    </source>
</evidence>
<dbReference type="RefSeq" id="WP_219080834.1">
    <property type="nucleotide sequence ID" value="NZ_JAHBBD010000006.1"/>
</dbReference>
<name>A0ABS6W9X9_9BIFI</name>
<comment type="caution">
    <text evidence="4">The sequence shown here is derived from an EMBL/GenBank/DDBJ whole genome shotgun (WGS) entry which is preliminary data.</text>
</comment>
<evidence type="ECO:0000256" key="1">
    <source>
        <dbReference type="ARBA" id="ARBA00022857"/>
    </source>
</evidence>
<evidence type="ECO:0000313" key="4">
    <source>
        <dbReference type="EMBL" id="MBW3082547.1"/>
    </source>
</evidence>
<dbReference type="EMBL" id="JAHBBD010000006">
    <property type="protein sequence ID" value="MBW3082547.1"/>
    <property type="molecule type" value="Genomic_DNA"/>
</dbReference>
<dbReference type="PANTHER" id="PTHR43827:SF3">
    <property type="entry name" value="NADP-DEPENDENT OXIDOREDUCTASE DOMAIN-CONTAINING PROTEIN"/>
    <property type="match status" value="1"/>
</dbReference>
<keyword evidence="5" id="KW-1185">Reference proteome</keyword>
<reference evidence="4 5" key="1">
    <citation type="submission" date="2021-05" db="EMBL/GenBank/DDBJ databases">
        <title>Phylogenetic classification of ten novel species belonging to the genus Bifidobacterium comprising B. colchicus sp. nov., B. abeli sp. nov., B. bicoloris sp. nov., B. guerezis sp. nov., B. rosaliae sp. nov., B. santillanensis sp. nov., B. argentati sp. nov., B. amazzoni sp. nov., B. pluviali sp. nov., and B. pinnaculum sp. nov.</title>
        <authorList>
            <person name="Lugli G.A."/>
            <person name="Ruiz Garcia L."/>
            <person name="Margolles A."/>
            <person name="Ventura M."/>
        </authorList>
    </citation>
    <scope>NUCLEOTIDE SEQUENCE [LARGE SCALE GENOMIC DNA]</scope>
    <source>
        <strain evidence="4 5">6T3</strain>
    </source>
</reference>
<sequence>MEYVTLNNGVHMPLLGLGTWDLRGEDCERVVREAADAGYRLFDTAQMYGNEREVGDALRRSGIDREELFVTTKLYRPSASYDRAKRGIEESLKALDLEYIDLLLIHEPYDQAPAMYRAMEEALERGQVRAIGVSNFKSLMYENLLQTCDVVPAVDQVEAHVYFAQRTLQRNLAAHGTMMQAWAPFTEGRRPIFQEPTLRDIAESHGKTAAQVALRYLIQLGIGVIPKSSKRGRLRQNINVFDFSLTDTEMDAISALDEGKSLFGWY</sequence>
<protein>
    <submittedName>
        <fullName evidence="4">Aldo/keto reductase</fullName>
    </submittedName>
</protein>
<dbReference type="InterPro" id="IPR023210">
    <property type="entry name" value="NADP_OxRdtase_dom"/>
</dbReference>
<keyword evidence="2" id="KW-0560">Oxidoreductase</keyword>
<dbReference type="Proteomes" id="UP000812844">
    <property type="component" value="Unassembled WGS sequence"/>
</dbReference>
<gene>
    <name evidence="4" type="ORF">KIH73_03990</name>
</gene>
<dbReference type="PROSITE" id="PS00063">
    <property type="entry name" value="ALDOKETO_REDUCTASE_3"/>
    <property type="match status" value="1"/>
</dbReference>
<dbReference type="PIRSF" id="PIRSF000097">
    <property type="entry name" value="AKR"/>
    <property type="match status" value="1"/>
</dbReference>
<proteinExistence type="predicted"/>
<dbReference type="InterPro" id="IPR020471">
    <property type="entry name" value="AKR"/>
</dbReference>
<dbReference type="PROSITE" id="PS00062">
    <property type="entry name" value="ALDOKETO_REDUCTASE_2"/>
    <property type="match status" value="1"/>
</dbReference>
<dbReference type="PROSITE" id="PS00798">
    <property type="entry name" value="ALDOKETO_REDUCTASE_1"/>
    <property type="match status" value="1"/>
</dbReference>
<keyword evidence="1" id="KW-0521">NADP</keyword>
<dbReference type="InterPro" id="IPR018170">
    <property type="entry name" value="Aldo/ket_reductase_CS"/>
</dbReference>
<accession>A0ABS6W9X9</accession>
<evidence type="ECO:0000256" key="2">
    <source>
        <dbReference type="ARBA" id="ARBA00023002"/>
    </source>
</evidence>
<feature type="domain" description="NADP-dependent oxidoreductase" evidence="3">
    <location>
        <begin position="15"/>
        <end position="257"/>
    </location>
</feature>
<dbReference type="PANTHER" id="PTHR43827">
    <property type="entry name" value="2,5-DIKETO-D-GLUCONIC ACID REDUCTASE"/>
    <property type="match status" value="1"/>
</dbReference>
<dbReference type="Pfam" id="PF00248">
    <property type="entry name" value="Aldo_ket_red"/>
    <property type="match status" value="1"/>
</dbReference>